<keyword evidence="2" id="KW-1185">Reference proteome</keyword>
<accession>A0A852TQ87</accession>
<organism evidence="1 2">
    <name type="scientific">Spinactinospora alkalitolerans</name>
    <dbReference type="NCBI Taxonomy" id="687207"/>
    <lineage>
        <taxon>Bacteria</taxon>
        <taxon>Bacillati</taxon>
        <taxon>Actinomycetota</taxon>
        <taxon>Actinomycetes</taxon>
        <taxon>Streptosporangiales</taxon>
        <taxon>Nocardiopsidaceae</taxon>
        <taxon>Spinactinospora</taxon>
    </lineage>
</organism>
<dbReference type="Gene3D" id="3.40.50.12580">
    <property type="match status" value="1"/>
</dbReference>
<evidence type="ECO:0000313" key="2">
    <source>
        <dbReference type="Proteomes" id="UP000589036"/>
    </source>
</evidence>
<dbReference type="RefSeq" id="WP_179641866.1">
    <property type="nucleotide sequence ID" value="NZ_BAAAYY010000002.1"/>
</dbReference>
<name>A0A852TQ87_9ACTN</name>
<dbReference type="EMBL" id="JACCCC010000001">
    <property type="protein sequence ID" value="NYE45691.1"/>
    <property type="molecule type" value="Genomic_DNA"/>
</dbReference>
<protein>
    <recommendedName>
        <fullName evidence="3">Translation initiation factor 2</fullName>
    </recommendedName>
</protein>
<dbReference type="Proteomes" id="UP000589036">
    <property type="component" value="Unassembled WGS sequence"/>
</dbReference>
<comment type="caution">
    <text evidence="1">The sequence shown here is derived from an EMBL/GenBank/DDBJ whole genome shotgun (WGS) entry which is preliminary data.</text>
</comment>
<dbReference type="InterPro" id="IPR043148">
    <property type="entry name" value="TagF_C"/>
</dbReference>
<proteinExistence type="predicted"/>
<gene>
    <name evidence="1" type="ORF">HDA32_000811</name>
</gene>
<evidence type="ECO:0000313" key="1">
    <source>
        <dbReference type="EMBL" id="NYE45691.1"/>
    </source>
</evidence>
<evidence type="ECO:0008006" key="3">
    <source>
        <dbReference type="Google" id="ProtNLM"/>
    </source>
</evidence>
<sequence>MRSRDDPWATVRADHEVLAVARSVPAANRLLDVVQLFGGDDRVEVAFTVPEGSVSQAGVEGLLRDAGVERIEPWPSVAADADRFALALAASPKGGLHRIAAPLVLMPHGAGHNRLVGDLPGDLPVASGLAPEQLLHDGRVVPERIALPHSEQLARLKLSCPAAAERAVVVGDPCYDRMLANAGRRERYRRALGAAGGSRLVAVSSTWNRRSLLGGRRDTVRDLLAELPSDEYRVALITHPNIWYRHGRAQLELWLADEIEAGLRLVPPHEGWRAALIGADVVVGDHGSVTYYAAALGRPVLLAASDTGELDPDSPLVGFVRGAPRLLRRTGLRGQIEAARGSAPEGAAELMMEYHGRSAERMRALLYDLLGIAPPPRPARFSPLAGPRTEEPDVTAWRVAAEIDRDGGAAVIRVTRYPAAVTGPHPDRFLLVDEEDTAMERRETAQVRAHRPVSGDPVAWVRGVLDGGRCALAAAAGTPGEVVLCARAGGWLRVRSETGADLDAAVVAAAAHAWTASGRALREWDSGVRITAGGGEIPVRGTPPR</sequence>
<reference evidence="1 2" key="1">
    <citation type="submission" date="2020-07" db="EMBL/GenBank/DDBJ databases">
        <title>Sequencing the genomes of 1000 actinobacteria strains.</title>
        <authorList>
            <person name="Klenk H.-P."/>
        </authorList>
    </citation>
    <scope>NUCLEOTIDE SEQUENCE [LARGE SCALE GENOMIC DNA]</scope>
    <source>
        <strain evidence="1 2">CXB654</strain>
    </source>
</reference>
<dbReference type="AlphaFoldDB" id="A0A852TQ87"/>
<dbReference type="SUPFAM" id="SSF53756">
    <property type="entry name" value="UDP-Glycosyltransferase/glycogen phosphorylase"/>
    <property type="match status" value="1"/>
</dbReference>